<accession>A0A1H9YJ59</accession>
<protein>
    <submittedName>
        <fullName evidence="1">Uncharacterized protein</fullName>
    </submittedName>
</protein>
<proteinExistence type="predicted"/>
<sequence>MEVRIDGADLPLSMIHAIRRMVLAYHDYFLLEDFRFRPIRESVGWRSAEKDGHFDFSSVELRSSHPILKEPQ</sequence>
<reference evidence="1 2" key="1">
    <citation type="submission" date="2016-10" db="EMBL/GenBank/DDBJ databases">
        <authorList>
            <person name="de Groot N.N."/>
        </authorList>
    </citation>
    <scope>NUCLEOTIDE SEQUENCE [LARGE SCALE GENOMIC DNA]</scope>
    <source>
        <strain evidence="1 2">Nl7</strain>
    </source>
</reference>
<dbReference type="Proteomes" id="UP000183339">
    <property type="component" value="Unassembled WGS sequence"/>
</dbReference>
<dbReference type="EMBL" id="FOHI01000001">
    <property type="protein sequence ID" value="SES68533.1"/>
    <property type="molecule type" value="Genomic_DNA"/>
</dbReference>
<evidence type="ECO:0000313" key="2">
    <source>
        <dbReference type="Proteomes" id="UP000183339"/>
    </source>
</evidence>
<organism evidence="1 2">
    <name type="scientific">Nitrosospira multiformis</name>
    <dbReference type="NCBI Taxonomy" id="1231"/>
    <lineage>
        <taxon>Bacteria</taxon>
        <taxon>Pseudomonadati</taxon>
        <taxon>Pseudomonadota</taxon>
        <taxon>Betaproteobacteria</taxon>
        <taxon>Nitrosomonadales</taxon>
        <taxon>Nitrosomonadaceae</taxon>
        <taxon>Nitrosospira</taxon>
    </lineage>
</organism>
<dbReference type="AlphaFoldDB" id="A0A1H9YJ59"/>
<name>A0A1H9YJ59_9PROT</name>
<gene>
    <name evidence="1" type="ORF">SAMN05216412_101233</name>
</gene>
<evidence type="ECO:0000313" key="1">
    <source>
        <dbReference type="EMBL" id="SES68533.1"/>
    </source>
</evidence>